<feature type="domain" description="DUF2087" evidence="1">
    <location>
        <begin position="23"/>
        <end position="93"/>
    </location>
</feature>
<evidence type="ECO:0000313" key="3">
    <source>
        <dbReference type="Proteomes" id="UP000000370"/>
    </source>
</evidence>
<evidence type="ECO:0000313" key="2">
    <source>
        <dbReference type="EMBL" id="ABX43517.1"/>
    </source>
</evidence>
<keyword evidence="3" id="KW-1185">Reference proteome</keyword>
<dbReference type="KEGG" id="cpy:Cphy_3162"/>
<dbReference type="STRING" id="357809.Cphy_3162"/>
<dbReference type="InterPro" id="IPR018656">
    <property type="entry name" value="DUF2087"/>
</dbReference>
<dbReference type="EMBL" id="CP000885">
    <property type="protein sequence ID" value="ABX43517.1"/>
    <property type="molecule type" value="Genomic_DNA"/>
</dbReference>
<dbReference type="RefSeq" id="WP_012201168.1">
    <property type="nucleotide sequence ID" value="NC_010001.1"/>
</dbReference>
<proteinExistence type="predicted"/>
<protein>
    <submittedName>
        <fullName evidence="2">Regulatory protein, LuxR</fullName>
    </submittedName>
</protein>
<dbReference type="HOGENOM" id="CLU_146519_0_0_9"/>
<evidence type="ECO:0000259" key="1">
    <source>
        <dbReference type="Pfam" id="PF09860"/>
    </source>
</evidence>
<organism evidence="2 3">
    <name type="scientific">Lachnoclostridium phytofermentans (strain ATCC 700394 / DSM 18823 / ISDg)</name>
    <name type="common">Clostridium phytofermentans</name>
    <dbReference type="NCBI Taxonomy" id="357809"/>
    <lineage>
        <taxon>Bacteria</taxon>
        <taxon>Bacillati</taxon>
        <taxon>Bacillota</taxon>
        <taxon>Clostridia</taxon>
        <taxon>Lachnospirales</taxon>
        <taxon>Lachnospiraceae</taxon>
    </lineage>
</organism>
<sequence>MDYKQQEEKVLVLLKNLMNKENHLIEYPAKRKLKNAALFWISKEFESGREYKEKEMNEIINSVCCFKDAALIRRELYNFRFINRTENGSAYWLEEVQPSLQELGLME</sequence>
<dbReference type="eggNOG" id="COG3860">
    <property type="taxonomic scope" value="Bacteria"/>
</dbReference>
<reference evidence="3" key="1">
    <citation type="submission" date="2007-11" db="EMBL/GenBank/DDBJ databases">
        <title>Complete genome sequence of Clostridium phytofermentans ISDg.</title>
        <authorList>
            <person name="Leschine S.B."/>
            <person name="Warnick T.A."/>
            <person name="Blanchard J.L."/>
            <person name="Schnell D.J."/>
            <person name="Petit E.L."/>
            <person name="LaTouf W.G."/>
            <person name="Copeland A."/>
            <person name="Lucas S."/>
            <person name="Lapidus A."/>
            <person name="Barry K."/>
            <person name="Glavina del Rio T."/>
            <person name="Dalin E."/>
            <person name="Tice H."/>
            <person name="Pitluck S."/>
            <person name="Kiss H."/>
            <person name="Brettin T."/>
            <person name="Bruce D."/>
            <person name="Detter J.C."/>
            <person name="Han C."/>
            <person name="Kuske C."/>
            <person name="Schmutz J."/>
            <person name="Larimer F."/>
            <person name="Land M."/>
            <person name="Hauser L."/>
            <person name="Kyrpides N."/>
            <person name="Kim E.A."/>
            <person name="Richardson P."/>
        </authorList>
    </citation>
    <scope>NUCLEOTIDE SEQUENCE [LARGE SCALE GENOMIC DNA]</scope>
    <source>
        <strain evidence="3">ATCC 700394 / DSM 18823 / ISDg</strain>
    </source>
</reference>
<dbReference type="Proteomes" id="UP000000370">
    <property type="component" value="Chromosome"/>
</dbReference>
<gene>
    <name evidence="2" type="ordered locus">Cphy_3162</name>
</gene>
<accession>A9KRM3</accession>
<name>A9KRM3_LACP7</name>
<dbReference type="AlphaFoldDB" id="A9KRM3"/>
<dbReference type="Pfam" id="PF09860">
    <property type="entry name" value="DUF2087"/>
    <property type="match status" value="1"/>
</dbReference>